<keyword evidence="3" id="KW-1185">Reference proteome</keyword>
<reference evidence="2 3" key="1">
    <citation type="submission" date="2023-07" db="EMBL/GenBank/DDBJ databases">
        <title>Sorghum-associated microbial communities from plants grown in Nebraska, USA.</title>
        <authorList>
            <person name="Schachtman D."/>
        </authorList>
    </citation>
    <scope>NUCLEOTIDE SEQUENCE [LARGE SCALE GENOMIC DNA]</scope>
    <source>
        <strain evidence="2 3">BE308</strain>
    </source>
</reference>
<accession>A0ABU1ZRP2</accession>
<organism evidence="2 3">
    <name type="scientific">Rhodoferax saidenbachensis</name>
    <dbReference type="NCBI Taxonomy" id="1484693"/>
    <lineage>
        <taxon>Bacteria</taxon>
        <taxon>Pseudomonadati</taxon>
        <taxon>Pseudomonadota</taxon>
        <taxon>Betaproteobacteria</taxon>
        <taxon>Burkholderiales</taxon>
        <taxon>Comamonadaceae</taxon>
        <taxon>Rhodoferax</taxon>
    </lineage>
</organism>
<proteinExistence type="predicted"/>
<dbReference type="Proteomes" id="UP001268089">
    <property type="component" value="Unassembled WGS sequence"/>
</dbReference>
<sequence length="318" mass="35629">MSEQRLYAVPEPLYLELPSSWLPRVALSQGESLTAVKRFLGFSQQKDVDLSFLGMQADAVAAMCGLKAGVFDEAIRVLRLALSLDMRHPVLFYAEGRPRYRFCVECLAGLRTPYFPLHWRFDAYRMCSQHQCLMEENCPHCGAMVCPQQGRGNSGKTRGSQTFSSQCFQCSKFLWDMIPLKVHGIPDRLFIQHEKMRLTNGGAFVAALLTGEASIPNSDETDPGIVLPRIERMGMFASGMKSRAAYLRKKMPAKYWRSMNAGGGSLYSSQLSTELAVNASIGDPDNGTLGPSEISRKEWENVSKILNYWREGKKFSRG</sequence>
<dbReference type="Pfam" id="PF06527">
    <property type="entry name" value="TniQ"/>
    <property type="match status" value="1"/>
</dbReference>
<name>A0ABU1ZRP2_9BURK</name>
<protein>
    <recommendedName>
        <fullName evidence="1">TniQ domain-containing protein</fullName>
    </recommendedName>
</protein>
<feature type="domain" description="TniQ" evidence="1">
    <location>
        <begin position="10"/>
        <end position="133"/>
    </location>
</feature>
<evidence type="ECO:0000313" key="2">
    <source>
        <dbReference type="EMBL" id="MDR7308229.1"/>
    </source>
</evidence>
<evidence type="ECO:0000313" key="3">
    <source>
        <dbReference type="Proteomes" id="UP001268089"/>
    </source>
</evidence>
<evidence type="ECO:0000259" key="1">
    <source>
        <dbReference type="Pfam" id="PF06527"/>
    </source>
</evidence>
<dbReference type="InterPro" id="IPR009492">
    <property type="entry name" value="TniQ"/>
</dbReference>
<comment type="caution">
    <text evidence="2">The sequence shown here is derived from an EMBL/GenBank/DDBJ whole genome shotgun (WGS) entry which is preliminary data.</text>
</comment>
<dbReference type="RefSeq" id="WP_310345211.1">
    <property type="nucleotide sequence ID" value="NZ_JAVDXO010000009.1"/>
</dbReference>
<gene>
    <name evidence="2" type="ORF">J2X15_003538</name>
</gene>
<dbReference type="EMBL" id="JAVDXO010000009">
    <property type="protein sequence ID" value="MDR7308229.1"/>
    <property type="molecule type" value="Genomic_DNA"/>
</dbReference>